<feature type="binding site" evidence="15">
    <location>
        <position position="478"/>
    </location>
    <ligand>
        <name>Mg(2+)</name>
        <dbReference type="ChEBI" id="CHEBI:18420"/>
        <note>shared with alpha subunit</note>
    </ligand>
</feature>
<keyword evidence="13 15" id="KW-0030">Aminoacyl-tRNA synthetase</keyword>
<evidence type="ECO:0000313" key="20">
    <source>
        <dbReference type="EMBL" id="GAA2069721.1"/>
    </source>
</evidence>
<dbReference type="Gene3D" id="3.30.70.380">
    <property type="entry name" value="Ferrodoxin-fold anticodon-binding domain"/>
    <property type="match status" value="1"/>
</dbReference>
<evidence type="ECO:0000256" key="4">
    <source>
        <dbReference type="ARBA" id="ARBA00022490"/>
    </source>
</evidence>
<evidence type="ECO:0000256" key="5">
    <source>
        <dbReference type="ARBA" id="ARBA00022555"/>
    </source>
</evidence>
<dbReference type="SUPFAM" id="SSF56037">
    <property type="entry name" value="PheT/TilS domain"/>
    <property type="match status" value="1"/>
</dbReference>
<dbReference type="CDD" id="cd02796">
    <property type="entry name" value="tRNA_bind_bactPheRS"/>
    <property type="match status" value="1"/>
</dbReference>
<dbReference type="SUPFAM" id="SSF54991">
    <property type="entry name" value="Anticodon-binding domain of PheRS"/>
    <property type="match status" value="1"/>
</dbReference>
<feature type="domain" description="FDX-ACB" evidence="18">
    <location>
        <begin position="744"/>
        <end position="835"/>
    </location>
</feature>
<evidence type="ECO:0000256" key="6">
    <source>
        <dbReference type="ARBA" id="ARBA00022598"/>
    </source>
</evidence>
<dbReference type="HAMAP" id="MF_00283">
    <property type="entry name" value="Phe_tRNA_synth_beta1"/>
    <property type="match status" value="1"/>
</dbReference>
<accession>A0ABN2VR64</accession>
<dbReference type="PANTHER" id="PTHR10947:SF0">
    <property type="entry name" value="PHENYLALANINE--TRNA LIGASE BETA SUBUNIT"/>
    <property type="match status" value="1"/>
</dbReference>
<dbReference type="PROSITE" id="PS50886">
    <property type="entry name" value="TRBD"/>
    <property type="match status" value="1"/>
</dbReference>
<feature type="binding site" evidence="15">
    <location>
        <position position="481"/>
    </location>
    <ligand>
        <name>Mg(2+)</name>
        <dbReference type="ChEBI" id="CHEBI:18420"/>
        <note>shared with alpha subunit</note>
    </ligand>
</feature>
<dbReference type="Gene3D" id="2.40.50.140">
    <property type="entry name" value="Nucleic acid-binding proteins"/>
    <property type="match status" value="1"/>
</dbReference>
<dbReference type="Pfam" id="PF17759">
    <property type="entry name" value="tRNA_synthFbeta"/>
    <property type="match status" value="1"/>
</dbReference>
<dbReference type="InterPro" id="IPR004532">
    <property type="entry name" value="Phe-tRNA-ligase_IIc_bsu_bact"/>
</dbReference>
<keyword evidence="6 15" id="KW-0436">Ligase</keyword>
<dbReference type="InterPro" id="IPR005121">
    <property type="entry name" value="Fdx_antiC-bd"/>
</dbReference>
<dbReference type="SUPFAM" id="SSF46955">
    <property type="entry name" value="Putative DNA-binding domain"/>
    <property type="match status" value="1"/>
</dbReference>
<organism evidence="20 21">
    <name type="scientific">Aeromicrobium halocynthiae</name>
    <dbReference type="NCBI Taxonomy" id="560557"/>
    <lineage>
        <taxon>Bacteria</taxon>
        <taxon>Bacillati</taxon>
        <taxon>Actinomycetota</taxon>
        <taxon>Actinomycetes</taxon>
        <taxon>Propionibacteriales</taxon>
        <taxon>Nocardioidaceae</taxon>
        <taxon>Aeromicrobium</taxon>
    </lineage>
</organism>
<dbReference type="InterPro" id="IPR012340">
    <property type="entry name" value="NA-bd_OB-fold"/>
</dbReference>
<feature type="binding site" evidence="15">
    <location>
        <position position="472"/>
    </location>
    <ligand>
        <name>Mg(2+)</name>
        <dbReference type="ChEBI" id="CHEBI:18420"/>
        <note>shared with alpha subunit</note>
    </ligand>
</feature>
<dbReference type="InterPro" id="IPR041616">
    <property type="entry name" value="PheRS_beta_core"/>
</dbReference>
<evidence type="ECO:0000256" key="9">
    <source>
        <dbReference type="ARBA" id="ARBA00022840"/>
    </source>
</evidence>
<dbReference type="Pfam" id="PF03147">
    <property type="entry name" value="FDX-ACB"/>
    <property type="match status" value="1"/>
</dbReference>
<comment type="catalytic activity">
    <reaction evidence="14 15">
        <text>tRNA(Phe) + L-phenylalanine + ATP = L-phenylalanyl-tRNA(Phe) + AMP + diphosphate + H(+)</text>
        <dbReference type="Rhea" id="RHEA:19413"/>
        <dbReference type="Rhea" id="RHEA-COMP:9668"/>
        <dbReference type="Rhea" id="RHEA-COMP:9699"/>
        <dbReference type="ChEBI" id="CHEBI:15378"/>
        <dbReference type="ChEBI" id="CHEBI:30616"/>
        <dbReference type="ChEBI" id="CHEBI:33019"/>
        <dbReference type="ChEBI" id="CHEBI:58095"/>
        <dbReference type="ChEBI" id="CHEBI:78442"/>
        <dbReference type="ChEBI" id="CHEBI:78531"/>
        <dbReference type="ChEBI" id="CHEBI:456215"/>
        <dbReference type="EC" id="6.1.1.20"/>
    </reaction>
</comment>
<evidence type="ECO:0000256" key="11">
    <source>
        <dbReference type="ARBA" id="ARBA00022884"/>
    </source>
</evidence>
<evidence type="ECO:0000256" key="14">
    <source>
        <dbReference type="ARBA" id="ARBA00049255"/>
    </source>
</evidence>
<dbReference type="InterPro" id="IPR020825">
    <property type="entry name" value="Phe-tRNA_synthase-like_B3/B4"/>
</dbReference>
<keyword evidence="4 15" id="KW-0963">Cytoplasm</keyword>
<protein>
    <recommendedName>
        <fullName evidence="15">Phenylalanine--tRNA ligase beta subunit</fullName>
        <ecNumber evidence="15">6.1.1.20</ecNumber>
    </recommendedName>
    <alternativeName>
        <fullName evidence="15">Phenylalanyl-tRNA synthetase beta subunit</fullName>
        <shortName evidence="15">PheRS</shortName>
    </alternativeName>
</protein>
<sequence length="836" mass="88380">MKVPVSWLREVAGLPDDISTEALAARLTEFDLKLEEIIGSGITGPLVVGRVLELVGEPQKNGKTINWCRVDVGPHNDPSVPDAPGEDRPSRGIVCGAHNFGVGDLVVVSLPGTHLPALGFEIGSRKTYGHVSDGMICSTRELGLPDDDTSADGILVLDPDSAQPGDDAIALLGLDEEVLDLEVNPDRAYALSLRGVGRDAALAYGLSFADPADVADAPDGPAYPVRVEDPQACPVFTARVVTGIDPTRPSPAWMVRRLQQGGMRSISLAVDVSNYVMLELGQPTHAYDRAKLSGDVVVRRANEGERLVTLDDVERALDPADLLICDDSGPIGLAGVMGGASTEIDSSTTDVVIEAAHFDPPTIFRSGRRHRLTSEAGKRNERGVDPALPAAASRRVADLLAEHGGGVIEPGLTVVGEVPRRRPVTIPASLPARVTGVDISPETAAAALEGNGCAVETDGFTITATAPTWRFDLADPYDLVEEALRVVGYDQVPSVLPTAPGGRGLTRSQQLHRRVGHVLAGLGLTEVKTFPFAGPGDLDRLGIASDDERRRQVLLENPLSAEEPGLTTTLLVGILRALSLNVGRGHEDVAISEIGRVFLPRPDAPDAPIYGVDRRPSVEELAALDAALPAQPFTVAWALTGDRRRRSWDGPGRPATWADAVAIGRRVAEALHVRLEVRRAELAPFHPGRCAAFVLDGRVVGHAGELHPNVCTAHAVPERSVAGEIDLDALVAASPPVGPRPDFSSFPVAKEDLALVVDRSVPAEQVRAALAGADPLVESVRLFDVYEGDQVPEGKRSLAFSLRLRAADRTLTEAEIGQARSALVAAAESVGATLRG</sequence>
<keyword evidence="10 15" id="KW-0460">Magnesium</keyword>
<dbReference type="Pfam" id="PF03484">
    <property type="entry name" value="B5"/>
    <property type="match status" value="1"/>
</dbReference>
<keyword evidence="12 15" id="KW-0648">Protein biosynthesis</keyword>
<dbReference type="CDD" id="cd00769">
    <property type="entry name" value="PheRS_beta_core"/>
    <property type="match status" value="1"/>
</dbReference>
<dbReference type="NCBIfam" id="TIGR00472">
    <property type="entry name" value="pheT_bact"/>
    <property type="match status" value="1"/>
</dbReference>
<dbReference type="InterPro" id="IPR045864">
    <property type="entry name" value="aa-tRNA-synth_II/BPL/LPL"/>
</dbReference>
<evidence type="ECO:0000256" key="7">
    <source>
        <dbReference type="ARBA" id="ARBA00022723"/>
    </source>
</evidence>
<keyword evidence="11 16" id="KW-0694">RNA-binding</keyword>
<evidence type="ECO:0000256" key="13">
    <source>
        <dbReference type="ARBA" id="ARBA00023146"/>
    </source>
</evidence>
<dbReference type="InterPro" id="IPR033714">
    <property type="entry name" value="tRNA_bind_bactPheRS"/>
</dbReference>
<dbReference type="PANTHER" id="PTHR10947">
    <property type="entry name" value="PHENYLALANYL-TRNA SYNTHETASE BETA CHAIN AND LEUCINE-RICH REPEAT-CONTAINING PROTEIN 47"/>
    <property type="match status" value="1"/>
</dbReference>
<keyword evidence="8 15" id="KW-0547">Nucleotide-binding</keyword>
<dbReference type="InterPro" id="IPR009061">
    <property type="entry name" value="DNA-bd_dom_put_sf"/>
</dbReference>
<comment type="subunit">
    <text evidence="3 15">Tetramer of two alpha and two beta subunits.</text>
</comment>
<dbReference type="EC" id="6.1.1.20" evidence="15"/>
<evidence type="ECO:0000256" key="10">
    <source>
        <dbReference type="ARBA" id="ARBA00022842"/>
    </source>
</evidence>
<feature type="domain" description="TRNA-binding" evidence="17">
    <location>
        <begin position="40"/>
        <end position="169"/>
    </location>
</feature>
<keyword evidence="9 15" id="KW-0067">ATP-binding</keyword>
<comment type="similarity">
    <text evidence="2 15">Belongs to the phenylalanyl-tRNA synthetase beta subunit family. Type 1 subfamily.</text>
</comment>
<evidence type="ECO:0000256" key="1">
    <source>
        <dbReference type="ARBA" id="ARBA00004496"/>
    </source>
</evidence>
<dbReference type="RefSeq" id="WP_344323443.1">
    <property type="nucleotide sequence ID" value="NZ_BAAAPY010000001.1"/>
</dbReference>
<evidence type="ECO:0000256" key="8">
    <source>
        <dbReference type="ARBA" id="ARBA00022741"/>
    </source>
</evidence>
<dbReference type="SUPFAM" id="SSF55681">
    <property type="entry name" value="Class II aaRS and biotin synthetases"/>
    <property type="match status" value="1"/>
</dbReference>
<dbReference type="Gene3D" id="3.50.40.10">
    <property type="entry name" value="Phenylalanyl-trna Synthetase, Chain B, domain 3"/>
    <property type="match status" value="1"/>
</dbReference>
<evidence type="ECO:0000259" key="18">
    <source>
        <dbReference type="PROSITE" id="PS51447"/>
    </source>
</evidence>
<dbReference type="GO" id="GO:0016874">
    <property type="term" value="F:ligase activity"/>
    <property type="evidence" value="ECO:0007669"/>
    <property type="project" value="UniProtKB-KW"/>
</dbReference>
<comment type="subcellular location">
    <subcellularLocation>
        <location evidence="1 15">Cytoplasm</location>
    </subcellularLocation>
</comment>
<evidence type="ECO:0000256" key="2">
    <source>
        <dbReference type="ARBA" id="ARBA00008653"/>
    </source>
</evidence>
<comment type="caution">
    <text evidence="20">The sequence shown here is derived from an EMBL/GenBank/DDBJ whole genome shotgun (WGS) entry which is preliminary data.</text>
</comment>
<name>A0ABN2VR64_9ACTN</name>
<dbReference type="EMBL" id="BAAAPY010000001">
    <property type="protein sequence ID" value="GAA2069721.1"/>
    <property type="molecule type" value="Genomic_DNA"/>
</dbReference>
<dbReference type="InterPro" id="IPR036690">
    <property type="entry name" value="Fdx_antiC-bd_sf"/>
</dbReference>
<evidence type="ECO:0000256" key="16">
    <source>
        <dbReference type="PROSITE-ProRule" id="PRU00209"/>
    </source>
</evidence>
<dbReference type="Gene3D" id="3.30.930.10">
    <property type="entry name" value="Bira Bifunctional Protein, Domain 2"/>
    <property type="match status" value="1"/>
</dbReference>
<comment type="cofactor">
    <cofactor evidence="15">
        <name>Mg(2+)</name>
        <dbReference type="ChEBI" id="CHEBI:18420"/>
    </cofactor>
    <text evidence="15">Binds 2 magnesium ions per tetramer.</text>
</comment>
<feature type="domain" description="B5" evidence="19">
    <location>
        <begin position="419"/>
        <end position="494"/>
    </location>
</feature>
<gene>
    <name evidence="15 20" type="primary">pheT</name>
    <name evidence="20" type="ORF">GCM10009821_02950</name>
</gene>
<evidence type="ECO:0000256" key="15">
    <source>
        <dbReference type="HAMAP-Rule" id="MF_00283"/>
    </source>
</evidence>
<dbReference type="SMART" id="SM00874">
    <property type="entry name" value="B5"/>
    <property type="match status" value="1"/>
</dbReference>
<dbReference type="InterPro" id="IPR005147">
    <property type="entry name" value="tRNA_synthase_B5-dom"/>
</dbReference>
<dbReference type="InterPro" id="IPR002547">
    <property type="entry name" value="tRNA-bd_dom"/>
</dbReference>
<evidence type="ECO:0000259" key="19">
    <source>
        <dbReference type="PROSITE" id="PS51483"/>
    </source>
</evidence>
<evidence type="ECO:0000313" key="21">
    <source>
        <dbReference type="Proteomes" id="UP001501480"/>
    </source>
</evidence>
<evidence type="ECO:0000256" key="3">
    <source>
        <dbReference type="ARBA" id="ARBA00011209"/>
    </source>
</evidence>
<dbReference type="SMART" id="SM00873">
    <property type="entry name" value="B3_4"/>
    <property type="match status" value="1"/>
</dbReference>
<dbReference type="InterPro" id="IPR045060">
    <property type="entry name" value="Phe-tRNA-ligase_IIc_bsu"/>
</dbReference>
<dbReference type="PROSITE" id="PS51447">
    <property type="entry name" value="FDX_ACB"/>
    <property type="match status" value="1"/>
</dbReference>
<dbReference type="InterPro" id="IPR005146">
    <property type="entry name" value="B3/B4_tRNA-bd"/>
</dbReference>
<keyword evidence="7 15" id="KW-0479">Metal-binding</keyword>
<dbReference type="SMART" id="SM00896">
    <property type="entry name" value="FDX-ACB"/>
    <property type="match status" value="1"/>
</dbReference>
<keyword evidence="21" id="KW-1185">Reference proteome</keyword>
<feature type="binding site" evidence="15">
    <location>
        <position position="482"/>
    </location>
    <ligand>
        <name>Mg(2+)</name>
        <dbReference type="ChEBI" id="CHEBI:18420"/>
        <note>shared with alpha subunit</note>
    </ligand>
</feature>
<dbReference type="Pfam" id="PF03483">
    <property type="entry name" value="B3_4"/>
    <property type="match status" value="1"/>
</dbReference>
<dbReference type="Gene3D" id="3.30.56.10">
    <property type="match status" value="2"/>
</dbReference>
<dbReference type="PROSITE" id="PS51483">
    <property type="entry name" value="B5"/>
    <property type="match status" value="1"/>
</dbReference>
<evidence type="ECO:0000256" key="12">
    <source>
        <dbReference type="ARBA" id="ARBA00022917"/>
    </source>
</evidence>
<evidence type="ECO:0000259" key="17">
    <source>
        <dbReference type="PROSITE" id="PS50886"/>
    </source>
</evidence>
<keyword evidence="5 16" id="KW-0820">tRNA-binding</keyword>
<proteinExistence type="inferred from homology"/>
<reference evidence="20 21" key="1">
    <citation type="journal article" date="2019" name="Int. J. Syst. Evol. Microbiol.">
        <title>The Global Catalogue of Microorganisms (GCM) 10K type strain sequencing project: providing services to taxonomists for standard genome sequencing and annotation.</title>
        <authorList>
            <consortium name="The Broad Institute Genomics Platform"/>
            <consortium name="The Broad Institute Genome Sequencing Center for Infectious Disease"/>
            <person name="Wu L."/>
            <person name="Ma J."/>
        </authorList>
    </citation>
    <scope>NUCLEOTIDE SEQUENCE [LARGE SCALE GENOMIC DNA]</scope>
    <source>
        <strain evidence="20 21">JCM 15749</strain>
    </source>
</reference>
<dbReference type="SUPFAM" id="SSF50249">
    <property type="entry name" value="Nucleic acid-binding proteins"/>
    <property type="match status" value="1"/>
</dbReference>
<dbReference type="Proteomes" id="UP001501480">
    <property type="component" value="Unassembled WGS sequence"/>
</dbReference>